<dbReference type="PROSITE" id="PS00913">
    <property type="entry name" value="ADH_IRON_1"/>
    <property type="match status" value="1"/>
</dbReference>
<dbReference type="InterPro" id="IPR056798">
    <property type="entry name" value="ADH_Fe_C"/>
</dbReference>
<dbReference type="STRING" id="48467.SAMN02745166_01259"/>
<comment type="cofactor">
    <cofactor evidence="1">
        <name>Fe cation</name>
        <dbReference type="ChEBI" id="CHEBI:24875"/>
    </cofactor>
</comment>
<evidence type="ECO:0000256" key="1">
    <source>
        <dbReference type="ARBA" id="ARBA00001962"/>
    </source>
</evidence>
<dbReference type="SUPFAM" id="SSF56796">
    <property type="entry name" value="Dehydroquinate synthase-like"/>
    <property type="match status" value="1"/>
</dbReference>
<dbReference type="EMBL" id="FUYE01000003">
    <property type="protein sequence ID" value="SKA86171.1"/>
    <property type="molecule type" value="Genomic_DNA"/>
</dbReference>
<dbReference type="RefSeq" id="WP_078812452.1">
    <property type="nucleotide sequence ID" value="NZ_FUYE01000003.1"/>
</dbReference>
<sequence length="383" mass="40252">MTFEFATATRIIFGRGAVSQLPVLTLGLGKKLLVVTGRDPQRFMPILQTLEERGLEVVIFPLLTEPTVDDIRRGSATALKTGAEVVIGLGGGSAVDAGKAIAAVARQPHDLLHYLEIVGKAQPLDNPPLPFIAVPTTAGTGAEVTRNAVLVSAEHGVKASLRHPSMLPAVALVDPELARTCPPSVTAASGMDALTQCLEAYVSSRAQSMTDALCVDGIRRAIRSLERAVTDGHDVEAREDLALAAMFSGMALANAGLGAVHGFAAPIGGSFKAAHGAVCAALLAPVWAMNWAAIKRDGDCLIRERFEAASRLILNDDEGTPEKAATFLKELSLRLKIPTLGSFGITHLDLPEIATKAAQSSSMKGNPVPLSQEELLDILRQAL</sequence>
<dbReference type="InterPro" id="IPR018211">
    <property type="entry name" value="ADH_Fe_CS"/>
</dbReference>
<dbReference type="FunFam" id="3.40.50.1970:FF:000003">
    <property type="entry name" value="Alcohol dehydrogenase, iron-containing"/>
    <property type="match status" value="1"/>
</dbReference>
<comment type="similarity">
    <text evidence="2">Belongs to the iron-containing alcohol dehydrogenase family.</text>
</comment>
<evidence type="ECO:0000259" key="6">
    <source>
        <dbReference type="Pfam" id="PF25137"/>
    </source>
</evidence>
<evidence type="ECO:0000256" key="2">
    <source>
        <dbReference type="ARBA" id="ARBA00007358"/>
    </source>
</evidence>
<evidence type="ECO:0000256" key="4">
    <source>
        <dbReference type="ARBA" id="ARBA00023027"/>
    </source>
</evidence>
<feature type="domain" description="Alcohol dehydrogenase iron-type/glycerol dehydrogenase GldA" evidence="5">
    <location>
        <begin position="9"/>
        <end position="175"/>
    </location>
</feature>
<dbReference type="GO" id="GO:0004022">
    <property type="term" value="F:alcohol dehydrogenase (NAD+) activity"/>
    <property type="evidence" value="ECO:0007669"/>
    <property type="project" value="TreeGrafter"/>
</dbReference>
<dbReference type="GO" id="GO:0046872">
    <property type="term" value="F:metal ion binding"/>
    <property type="evidence" value="ECO:0007669"/>
    <property type="project" value="InterPro"/>
</dbReference>
<gene>
    <name evidence="7" type="ORF">SAMN02745166_01259</name>
</gene>
<dbReference type="InterPro" id="IPR001670">
    <property type="entry name" value="ADH_Fe/GldA"/>
</dbReference>
<dbReference type="PANTHER" id="PTHR11496">
    <property type="entry name" value="ALCOHOL DEHYDROGENASE"/>
    <property type="match status" value="1"/>
</dbReference>
<dbReference type="InterPro" id="IPR039697">
    <property type="entry name" value="Alcohol_dehydrogenase_Fe"/>
</dbReference>
<evidence type="ECO:0000256" key="3">
    <source>
        <dbReference type="ARBA" id="ARBA00023002"/>
    </source>
</evidence>
<dbReference type="Gene3D" id="1.20.1090.10">
    <property type="entry name" value="Dehydroquinate synthase-like - alpha domain"/>
    <property type="match status" value="1"/>
</dbReference>
<evidence type="ECO:0000313" key="8">
    <source>
        <dbReference type="Proteomes" id="UP000190774"/>
    </source>
</evidence>
<dbReference type="PANTHER" id="PTHR11496:SF102">
    <property type="entry name" value="ALCOHOL DEHYDROGENASE 4"/>
    <property type="match status" value="1"/>
</dbReference>
<name>A0A1T4XB78_9BACT</name>
<dbReference type="Proteomes" id="UP000190774">
    <property type="component" value="Unassembled WGS sequence"/>
</dbReference>
<evidence type="ECO:0000313" key="7">
    <source>
        <dbReference type="EMBL" id="SKA86171.1"/>
    </source>
</evidence>
<dbReference type="Pfam" id="PF00465">
    <property type="entry name" value="Fe-ADH"/>
    <property type="match status" value="1"/>
</dbReference>
<dbReference type="OrthoDB" id="9804734at2"/>
<proteinExistence type="inferred from homology"/>
<dbReference type="AlphaFoldDB" id="A0A1T4XB78"/>
<keyword evidence="4" id="KW-0520">NAD</keyword>
<dbReference type="Gene3D" id="3.40.50.1970">
    <property type="match status" value="1"/>
</dbReference>
<keyword evidence="3" id="KW-0560">Oxidoreductase</keyword>
<organism evidence="7 8">
    <name type="scientific">Prosthecobacter debontii</name>
    <dbReference type="NCBI Taxonomy" id="48467"/>
    <lineage>
        <taxon>Bacteria</taxon>
        <taxon>Pseudomonadati</taxon>
        <taxon>Verrucomicrobiota</taxon>
        <taxon>Verrucomicrobiia</taxon>
        <taxon>Verrucomicrobiales</taxon>
        <taxon>Verrucomicrobiaceae</taxon>
        <taxon>Prosthecobacter</taxon>
    </lineage>
</organism>
<reference evidence="8" key="1">
    <citation type="submission" date="2017-02" db="EMBL/GenBank/DDBJ databases">
        <authorList>
            <person name="Varghese N."/>
            <person name="Submissions S."/>
        </authorList>
    </citation>
    <scope>NUCLEOTIDE SEQUENCE [LARGE SCALE GENOMIC DNA]</scope>
    <source>
        <strain evidence="8">ATCC 700200</strain>
    </source>
</reference>
<dbReference type="Pfam" id="PF25137">
    <property type="entry name" value="ADH_Fe_C"/>
    <property type="match status" value="1"/>
</dbReference>
<dbReference type="CDD" id="cd08183">
    <property type="entry name" value="Fe-ADH-like"/>
    <property type="match status" value="1"/>
</dbReference>
<evidence type="ECO:0000259" key="5">
    <source>
        <dbReference type="Pfam" id="PF00465"/>
    </source>
</evidence>
<accession>A0A1T4XB78</accession>
<feature type="domain" description="Fe-containing alcohol dehydrogenase-like C-terminal" evidence="6">
    <location>
        <begin position="186"/>
        <end position="382"/>
    </location>
</feature>
<keyword evidence="8" id="KW-1185">Reference proteome</keyword>
<protein>
    <submittedName>
        <fullName evidence="7">Alcohol dehydrogenase, class IV</fullName>
    </submittedName>
</protein>